<dbReference type="STRING" id="29321.AAV33_03790"/>
<dbReference type="EMBL" id="CAJZ01000058">
    <property type="protein sequence ID" value="CCI83170.1"/>
    <property type="molecule type" value="Genomic_DNA"/>
</dbReference>
<dbReference type="OrthoDB" id="9801997at2"/>
<keyword evidence="3" id="KW-0575">Peroxidase</keyword>
<dbReference type="HOGENOM" id="CLU_105328_0_0_11"/>
<dbReference type="InterPro" id="IPR029032">
    <property type="entry name" value="AhpD-like"/>
</dbReference>
<evidence type="ECO:0000313" key="4">
    <source>
        <dbReference type="Proteomes" id="UP000006078"/>
    </source>
</evidence>
<dbReference type="Proteomes" id="UP000011016">
    <property type="component" value="Unassembled WGS sequence"/>
</dbReference>
<dbReference type="InterPro" id="IPR004675">
    <property type="entry name" value="AhpD_core"/>
</dbReference>
<dbReference type="InterPro" id="IPR003779">
    <property type="entry name" value="CMD-like"/>
</dbReference>
<organism evidence="2 5">
    <name type="scientific">Corynebacterium otitidis ATCC 51513</name>
    <dbReference type="NCBI Taxonomy" id="883169"/>
    <lineage>
        <taxon>Bacteria</taxon>
        <taxon>Bacillati</taxon>
        <taxon>Actinomycetota</taxon>
        <taxon>Actinomycetes</taxon>
        <taxon>Mycobacteriales</taxon>
        <taxon>Corynebacteriaceae</taxon>
        <taxon>Corynebacterium</taxon>
    </lineage>
</organism>
<dbReference type="NCBIfam" id="TIGR00778">
    <property type="entry name" value="ahpD_dom"/>
    <property type="match status" value="1"/>
</dbReference>
<name>I7KIV9_9CORY</name>
<dbReference type="RefSeq" id="WP_004599945.1">
    <property type="nucleotide sequence ID" value="NZ_HF541865.1"/>
</dbReference>
<keyword evidence="3" id="KW-0560">Oxidoreductase</keyword>
<dbReference type="Gene3D" id="1.20.1290.10">
    <property type="entry name" value="AhpD-like"/>
    <property type="match status" value="1"/>
</dbReference>
<dbReference type="GO" id="GO:0051920">
    <property type="term" value="F:peroxiredoxin activity"/>
    <property type="evidence" value="ECO:0007669"/>
    <property type="project" value="InterPro"/>
</dbReference>
<evidence type="ECO:0000313" key="3">
    <source>
        <dbReference type="EMBL" id="EJZ83016.1"/>
    </source>
</evidence>
<dbReference type="SUPFAM" id="SSF69118">
    <property type="entry name" value="AhpD-like"/>
    <property type="match status" value="1"/>
</dbReference>
<proteinExistence type="predicted"/>
<feature type="domain" description="Carboxymuconolactone decarboxylase-like" evidence="1">
    <location>
        <begin position="112"/>
        <end position="176"/>
    </location>
</feature>
<dbReference type="EMBL" id="AHAE01000003">
    <property type="protein sequence ID" value="EJZ83016.1"/>
    <property type="molecule type" value="Genomic_DNA"/>
</dbReference>
<dbReference type="eggNOG" id="COG0599">
    <property type="taxonomic scope" value="Bacteria"/>
</dbReference>
<dbReference type="Proteomes" id="UP000006078">
    <property type="component" value="Unassembled WGS sequence"/>
</dbReference>
<dbReference type="AlphaFoldDB" id="I7KIV9"/>
<gene>
    <name evidence="2" type="ORF">BN46_0422</name>
    <name evidence="3" type="ORF">HMPREF9719_00055</name>
</gene>
<protein>
    <submittedName>
        <fullName evidence="3">Alkylhydroperoxidase AhpD family core domain-containing protein</fullName>
    </submittedName>
</protein>
<evidence type="ECO:0000313" key="5">
    <source>
        <dbReference type="Proteomes" id="UP000011016"/>
    </source>
</evidence>
<accession>I7KIV9</accession>
<dbReference type="Pfam" id="PF02627">
    <property type="entry name" value="CMD"/>
    <property type="match status" value="1"/>
</dbReference>
<reference evidence="3 4" key="2">
    <citation type="submission" date="2012-08" db="EMBL/GenBank/DDBJ databases">
        <title>The Genome Sequence of Turicella otitidis ATCC 51513.</title>
        <authorList>
            <consortium name="The Broad Institute Genome Sequencing Platform"/>
            <person name="Earl A."/>
            <person name="Ward D."/>
            <person name="Feldgarden M."/>
            <person name="Gevers D."/>
            <person name="Huys G."/>
            <person name="Walker B."/>
            <person name="Young S.K."/>
            <person name="Zeng Q."/>
            <person name="Gargeya S."/>
            <person name="Fitzgerald M."/>
            <person name="Haas B."/>
            <person name="Abouelleil A."/>
            <person name="Alvarado L."/>
            <person name="Arachchi H.M."/>
            <person name="Berlin A.M."/>
            <person name="Chapman S.B."/>
            <person name="Goldberg J."/>
            <person name="Griggs A."/>
            <person name="Gujja S."/>
            <person name="Hansen M."/>
            <person name="Howarth C."/>
            <person name="Imamovic A."/>
            <person name="Larimer J."/>
            <person name="McCowen C."/>
            <person name="Montmayeur A."/>
            <person name="Murphy C."/>
            <person name="Neiman D."/>
            <person name="Pearson M."/>
            <person name="Priest M."/>
            <person name="Roberts A."/>
            <person name="Saif S."/>
            <person name="Shea T."/>
            <person name="Sisk P."/>
            <person name="Sykes S."/>
            <person name="Wortman J."/>
            <person name="Nusbaum C."/>
            <person name="Birren B."/>
        </authorList>
    </citation>
    <scope>NUCLEOTIDE SEQUENCE [LARGE SCALE GENOMIC DNA]</scope>
    <source>
        <strain evidence="3 4">ATCC 51513</strain>
    </source>
</reference>
<keyword evidence="4" id="KW-1185">Reference proteome</keyword>
<comment type="caution">
    <text evidence="2">The sequence shown here is derived from an EMBL/GenBank/DDBJ whole genome shotgun (WGS) entry which is preliminary data.</text>
</comment>
<evidence type="ECO:0000259" key="1">
    <source>
        <dbReference type="Pfam" id="PF02627"/>
    </source>
</evidence>
<reference evidence="2 5" key="1">
    <citation type="journal article" date="2012" name="J. Bacteriol.">
        <title>Draft Genome Sequence of Turicella otitidis ATCC 51513, Isolated from Middle Ear Fluid from a Child with Otitis Media.</title>
        <authorList>
            <person name="Brinkrolf K."/>
            <person name="Schneider J."/>
            <person name="Knecht M."/>
            <person name="Ruckert C."/>
            <person name="Tauch A."/>
        </authorList>
    </citation>
    <scope>NUCLEOTIDE SEQUENCE [LARGE SCALE GENOMIC DNA]</scope>
    <source>
        <strain evidence="2 5">ATCC 51513</strain>
    </source>
</reference>
<sequence>MSSVIASVIELTDRVLGERSDLSRNWRRLEQRAEFSDKGLVGAVYAAAGATASAAVADAAERDARAVFDEDERAQLRALAATMTMNNVGHRAKHFLGFERHPFGMRSKATTEGPLPEREVWELAVSAVNGCEVCLREHAERARDAGLTDDGVWHAVTAASLTAALAHAARAVEAAERAEG</sequence>
<evidence type="ECO:0000313" key="2">
    <source>
        <dbReference type="EMBL" id="CCI83170.1"/>
    </source>
</evidence>